<dbReference type="InterPro" id="IPR022233">
    <property type="entry name" value="TRAPPC10/Trs130_C"/>
</dbReference>
<evidence type="ECO:0000313" key="3">
    <source>
        <dbReference type="Proteomes" id="UP001381693"/>
    </source>
</evidence>
<organism evidence="2 3">
    <name type="scientific">Halocaridina rubra</name>
    <name type="common">Hawaiian red shrimp</name>
    <dbReference type="NCBI Taxonomy" id="373956"/>
    <lineage>
        <taxon>Eukaryota</taxon>
        <taxon>Metazoa</taxon>
        <taxon>Ecdysozoa</taxon>
        <taxon>Arthropoda</taxon>
        <taxon>Crustacea</taxon>
        <taxon>Multicrustacea</taxon>
        <taxon>Malacostraca</taxon>
        <taxon>Eumalacostraca</taxon>
        <taxon>Eucarida</taxon>
        <taxon>Decapoda</taxon>
        <taxon>Pleocyemata</taxon>
        <taxon>Caridea</taxon>
        <taxon>Atyoidea</taxon>
        <taxon>Atyidae</taxon>
        <taxon>Halocaridina</taxon>
    </lineage>
</organism>
<keyword evidence="3" id="KW-1185">Reference proteome</keyword>
<dbReference type="EMBL" id="JAXCGZ010023614">
    <property type="protein sequence ID" value="KAK7007280.1"/>
    <property type="molecule type" value="Genomic_DNA"/>
</dbReference>
<dbReference type="GO" id="GO:0005829">
    <property type="term" value="C:cytosol"/>
    <property type="evidence" value="ECO:0007669"/>
    <property type="project" value="GOC"/>
</dbReference>
<evidence type="ECO:0000313" key="2">
    <source>
        <dbReference type="EMBL" id="KAK7007280.1"/>
    </source>
</evidence>
<dbReference type="Proteomes" id="UP001381693">
    <property type="component" value="Unassembled WGS sequence"/>
</dbReference>
<dbReference type="InterPro" id="IPR045126">
    <property type="entry name" value="TRAPPC10/Trs130"/>
</dbReference>
<accession>A0AAN8ZX36</accession>
<dbReference type="AlphaFoldDB" id="A0AAN8ZX36"/>
<dbReference type="Pfam" id="PF12584">
    <property type="entry name" value="TRAPPC10"/>
    <property type="match status" value="1"/>
</dbReference>
<protein>
    <submittedName>
        <fullName evidence="2">Trafficking protein particle complex subunit 10</fullName>
    </submittedName>
</protein>
<name>A0AAN8ZX36_HALRR</name>
<dbReference type="PANTHER" id="PTHR13251:SF3">
    <property type="entry name" value="TRAFFICKING PROTEIN PARTICLE COMPLEX SUBUNIT 10"/>
    <property type="match status" value="1"/>
</dbReference>
<reference evidence="2 3" key="1">
    <citation type="submission" date="2023-11" db="EMBL/GenBank/DDBJ databases">
        <title>Halocaridina rubra genome assembly.</title>
        <authorList>
            <person name="Smith C."/>
        </authorList>
    </citation>
    <scope>NUCLEOTIDE SEQUENCE [LARGE SCALE GENOMIC DNA]</scope>
    <source>
        <strain evidence="2">EP-1</strain>
        <tissue evidence="2">Whole</tissue>
    </source>
</reference>
<evidence type="ECO:0000259" key="1">
    <source>
        <dbReference type="Pfam" id="PF12584"/>
    </source>
</evidence>
<dbReference type="PANTHER" id="PTHR13251">
    <property type="entry name" value="EPILEPSY HOLOPROSENCEPHALY CANDIDATE 1/TMEM1"/>
    <property type="match status" value="1"/>
</dbReference>
<dbReference type="GO" id="GO:0034498">
    <property type="term" value="P:early endosome to Golgi transport"/>
    <property type="evidence" value="ECO:0007669"/>
    <property type="project" value="TreeGrafter"/>
</dbReference>
<dbReference type="GO" id="GO:0006891">
    <property type="term" value="P:intra-Golgi vesicle-mediated transport"/>
    <property type="evidence" value="ECO:0007669"/>
    <property type="project" value="TreeGrafter"/>
</dbReference>
<dbReference type="GO" id="GO:1990071">
    <property type="term" value="C:TRAPPII protein complex"/>
    <property type="evidence" value="ECO:0007669"/>
    <property type="project" value="InterPro"/>
</dbReference>
<gene>
    <name evidence="2" type="primary">TRAPPC10_3</name>
    <name evidence="2" type="ORF">SK128_012968</name>
</gene>
<comment type="caution">
    <text evidence="2">The sequence shown here is derived from an EMBL/GenBank/DDBJ whole genome shotgun (WGS) entry which is preliminary data.</text>
</comment>
<proteinExistence type="predicted"/>
<feature type="domain" description="TRAPPC10/Trs130 C-terminal" evidence="1">
    <location>
        <begin position="22"/>
        <end position="91"/>
    </location>
</feature>
<sequence length="100" mass="10636">MCHLQIALQEVTSSPPADNISDAQESQAALHSIMYEVLADQTMWAVCGRTAGVLTLQGGIRQSVTLDVMPLTGGFLPLPSVRLSKYIPADSKQPALKGIS</sequence>